<name>A0AB39JCA4_9VIRU</name>
<reference evidence="2" key="1">
    <citation type="submission" date="2024-03" db="EMBL/GenBank/DDBJ databases">
        <title>Eukaryotic viruses encode the ribosomal protein eL40.</title>
        <authorList>
            <person name="Thomy J."/>
            <person name="Schvarcz C.R."/>
            <person name="McBeain K.A."/>
            <person name="Edwards K.F."/>
            <person name="Steward G.F."/>
        </authorList>
    </citation>
    <scope>NUCLEOTIDE SEQUENCE</scope>
    <source>
        <strain evidence="2">FloV-SA2</strain>
    </source>
</reference>
<dbReference type="EMBL" id="PP542043">
    <property type="protein sequence ID" value="XDO02334.1"/>
    <property type="molecule type" value="Genomic_DNA"/>
</dbReference>
<gene>
    <name evidence="2" type="ORF">FloV-SA2_00516</name>
</gene>
<sequence>MGISTIRLLMMLILIAIIFFSAINHPPTPPPPGPGPGPGPSPGPGPNYPPPGKEMVYCEVPVKDEKPKCEKMHYNTCEQYNYKVYSTKENCETQTYDPEYYDKKNALDPYDDIYCLTQDLDCKKMKFETCKEDHIQVYPTEKNCEEGKKGYGEISFCGDDDKCNEVKANDNCDVRYATYELCESGTGNDSDGYCYINDDSSMNCAFMTKEEKNNGDCKSGSFYKTKEECEKKHPDKDEEEE</sequence>
<evidence type="ECO:0000313" key="2">
    <source>
        <dbReference type="EMBL" id="XDO02334.1"/>
    </source>
</evidence>
<evidence type="ECO:0000256" key="1">
    <source>
        <dbReference type="SAM" id="MobiDB-lite"/>
    </source>
</evidence>
<accession>A0AB39JCA4</accession>
<organism evidence="2">
    <name type="scientific">Florenciella sp. virus SA2</name>
    <dbReference type="NCBI Taxonomy" id="3240092"/>
    <lineage>
        <taxon>Viruses</taxon>
    </lineage>
</organism>
<feature type="region of interest" description="Disordered" evidence="1">
    <location>
        <begin position="28"/>
        <end position="50"/>
    </location>
</feature>
<protein>
    <submittedName>
        <fullName evidence="2">Uncharacterized protein</fullName>
    </submittedName>
</protein>
<proteinExistence type="predicted"/>